<protein>
    <submittedName>
        <fullName evidence="2">Uncharacterized protein</fullName>
    </submittedName>
</protein>
<organism evidence="2 3">
    <name type="scientific">Bacteroides muris</name>
    <name type="common">ex Afrizal et al. 2022</name>
    <dbReference type="NCBI Taxonomy" id="2516960"/>
    <lineage>
        <taxon>Bacteria</taxon>
        <taxon>Pseudomonadati</taxon>
        <taxon>Bacteroidota</taxon>
        <taxon>Bacteroidia</taxon>
        <taxon>Bacteroidales</taxon>
        <taxon>Bacteroidaceae</taxon>
        <taxon>Bacteroides</taxon>
    </lineage>
</organism>
<proteinExistence type="predicted"/>
<dbReference type="EMBL" id="SRYZ01000015">
    <property type="protein sequence ID" value="TGY06602.1"/>
    <property type="molecule type" value="Genomic_DNA"/>
</dbReference>
<dbReference type="Proteomes" id="UP000310532">
    <property type="component" value="Unassembled WGS sequence"/>
</dbReference>
<evidence type="ECO:0000256" key="1">
    <source>
        <dbReference type="SAM" id="SignalP"/>
    </source>
</evidence>
<feature type="signal peptide" evidence="1">
    <location>
        <begin position="1"/>
        <end position="22"/>
    </location>
</feature>
<sequence>MKTRALCIDLLVVWGSVMLANAQQSTGYYFKEFTAGKVLLRNRQFAKGKFNYDCINKEMHFLNGTTDMVVENLDDIDTIAVDKHRFIPFGGHFLEVLTDRNATLFVDWKILPKSVGKKGAMGTVTQGSVQAIDVNARYQRVNGEQDLDLSVYKMATENTYYICVEGKWKKFRNAKTLLALFPKGRQQEMKAFMEREKVDFENPKEILKVLVVQSAWNE</sequence>
<dbReference type="AlphaFoldDB" id="A0A4S2AZP8"/>
<evidence type="ECO:0000313" key="3">
    <source>
        <dbReference type="Proteomes" id="UP000310532"/>
    </source>
</evidence>
<evidence type="ECO:0000313" key="2">
    <source>
        <dbReference type="EMBL" id="TGY06602.1"/>
    </source>
</evidence>
<gene>
    <name evidence="2" type="ORF">E5355_08655</name>
</gene>
<name>A0A4S2AZP8_9BACE</name>
<feature type="chain" id="PRO_5020705878" evidence="1">
    <location>
        <begin position="23"/>
        <end position="218"/>
    </location>
</feature>
<dbReference type="RefSeq" id="WP_136010030.1">
    <property type="nucleotide sequence ID" value="NZ_SRYZ01000015.1"/>
</dbReference>
<accession>A0A4S2AZP8</accession>
<keyword evidence="1" id="KW-0732">Signal</keyword>
<reference evidence="2 3" key="1">
    <citation type="submission" date="2019-04" db="EMBL/GenBank/DDBJ databases">
        <title>Microbes associate with the intestines of laboratory mice.</title>
        <authorList>
            <person name="Navarre W."/>
            <person name="Wong E."/>
            <person name="Huang K."/>
            <person name="Tropini C."/>
            <person name="Ng K."/>
            <person name="Yu B."/>
        </authorList>
    </citation>
    <scope>NUCLEOTIDE SEQUENCE [LARGE SCALE GENOMIC DNA]</scope>
    <source>
        <strain evidence="2 3">NM69_E16B</strain>
    </source>
</reference>
<keyword evidence="3" id="KW-1185">Reference proteome</keyword>
<comment type="caution">
    <text evidence="2">The sequence shown here is derived from an EMBL/GenBank/DDBJ whole genome shotgun (WGS) entry which is preliminary data.</text>
</comment>